<dbReference type="EMBL" id="BGPR01012588">
    <property type="protein sequence ID" value="GBN56771.1"/>
    <property type="molecule type" value="Genomic_DNA"/>
</dbReference>
<reference evidence="1 2" key="1">
    <citation type="journal article" date="2019" name="Sci. Rep.">
        <title>Orb-weaving spider Araneus ventricosus genome elucidates the spidroin gene catalogue.</title>
        <authorList>
            <person name="Kono N."/>
            <person name="Nakamura H."/>
            <person name="Ohtoshi R."/>
            <person name="Moran D.A.P."/>
            <person name="Shinohara A."/>
            <person name="Yoshida Y."/>
            <person name="Fujiwara M."/>
            <person name="Mori M."/>
            <person name="Tomita M."/>
            <person name="Arakawa K."/>
        </authorList>
    </citation>
    <scope>NUCLEOTIDE SEQUENCE [LARGE SCALE GENOMIC DNA]</scope>
</reference>
<dbReference type="AlphaFoldDB" id="A0A4Y2PZT6"/>
<comment type="caution">
    <text evidence="1">The sequence shown here is derived from an EMBL/GenBank/DDBJ whole genome shotgun (WGS) entry which is preliminary data.</text>
</comment>
<protein>
    <submittedName>
        <fullName evidence="1">Uncharacterized protein</fullName>
    </submittedName>
</protein>
<organism evidence="1 2">
    <name type="scientific">Araneus ventricosus</name>
    <name type="common">Orbweaver spider</name>
    <name type="synonym">Epeira ventricosa</name>
    <dbReference type="NCBI Taxonomy" id="182803"/>
    <lineage>
        <taxon>Eukaryota</taxon>
        <taxon>Metazoa</taxon>
        <taxon>Ecdysozoa</taxon>
        <taxon>Arthropoda</taxon>
        <taxon>Chelicerata</taxon>
        <taxon>Arachnida</taxon>
        <taxon>Araneae</taxon>
        <taxon>Araneomorphae</taxon>
        <taxon>Entelegynae</taxon>
        <taxon>Araneoidea</taxon>
        <taxon>Araneidae</taxon>
        <taxon>Araneus</taxon>
    </lineage>
</organism>
<dbReference type="Proteomes" id="UP000499080">
    <property type="component" value="Unassembled WGS sequence"/>
</dbReference>
<dbReference type="OrthoDB" id="6437663at2759"/>
<proteinExistence type="predicted"/>
<name>A0A4Y2PZT6_ARAVE</name>
<evidence type="ECO:0000313" key="2">
    <source>
        <dbReference type="Proteomes" id="UP000499080"/>
    </source>
</evidence>
<accession>A0A4Y2PZT6</accession>
<evidence type="ECO:0000313" key="1">
    <source>
        <dbReference type="EMBL" id="GBN56771.1"/>
    </source>
</evidence>
<sequence>MEKQLNLVLKLSLNEMALRRVAVNLWSESLILAAMQRVRKFDQGSSIISRVVWEKILDWVKEKVSELVLPESLKERMMHLVRPVGREIVRWKLFHEYILNDISDEDFDIRTLEQLCWTCTGAVDYRKTSEELVRLEILDIEKRYRLACLYCLEDYIPVLWVELPEKYKRRFNDEAYPLPESMVHLEYYWASVLKGEEFKLNDILPREFVDVSSTYQSYFKYSACEGSKAATEYFFQKLTNEERNNALYGALCAVLERATRLYHLSDVQEKPRSDVFCYLLSLMTREQRMQVFKKHPSGCLIFFLDWPWQDLCLDITVQIWNFLPESQYDYVLDKLENNIFISCYFFPDLFQKFFIHSPSSFRKYFVDHECRYEIFPFFSDFVDVEDAETIKVVLGNLDSGYRMRLLSNNRFFNLLFVLMSRDKWHLVELCVGEAMLSEKDREILKEAYMGFHTRDRRDGQWKWFFARICSEDKWKRFFELLDGTSTSTPSTKCSEDETLRPKLRDSIHGEKYDSSKKLKRL</sequence>
<keyword evidence="2" id="KW-1185">Reference proteome</keyword>
<gene>
    <name evidence="1" type="ORF">AVEN_192880_1</name>
</gene>